<proteinExistence type="predicted"/>
<accession>A0A2W7NEJ6</accession>
<evidence type="ECO:0000313" key="1">
    <source>
        <dbReference type="EMBL" id="PZX15154.1"/>
    </source>
</evidence>
<reference evidence="1 2" key="1">
    <citation type="submission" date="2018-06" db="EMBL/GenBank/DDBJ databases">
        <title>Genomic Encyclopedia of Archaeal and Bacterial Type Strains, Phase II (KMG-II): from individual species to whole genera.</title>
        <authorList>
            <person name="Goeker M."/>
        </authorList>
    </citation>
    <scope>NUCLEOTIDE SEQUENCE [LARGE SCALE GENOMIC DNA]</scope>
    <source>
        <strain evidence="1 2">DSM 6779</strain>
    </source>
</reference>
<evidence type="ECO:0000313" key="2">
    <source>
        <dbReference type="Proteomes" id="UP000249239"/>
    </source>
</evidence>
<dbReference type="Proteomes" id="UP000249239">
    <property type="component" value="Unassembled WGS sequence"/>
</dbReference>
<comment type="caution">
    <text evidence="1">The sequence shown here is derived from an EMBL/GenBank/DDBJ whole genome shotgun (WGS) entry which is preliminary data.</text>
</comment>
<evidence type="ECO:0008006" key="3">
    <source>
        <dbReference type="Google" id="ProtNLM"/>
    </source>
</evidence>
<keyword evidence="2" id="KW-1185">Reference proteome</keyword>
<dbReference type="InterPro" id="IPR038636">
    <property type="entry name" value="Wzi_sf"/>
</dbReference>
<protein>
    <recommendedName>
        <fullName evidence="3">Protein involved in gliding motility RemB</fullName>
    </recommendedName>
</protein>
<dbReference type="Gene3D" id="2.40.160.130">
    <property type="entry name" value="Capsule assembly protein Wzi"/>
    <property type="match status" value="1"/>
</dbReference>
<dbReference type="AlphaFoldDB" id="A0A2W7NEJ6"/>
<name>A0A2W7NEJ6_9BACT</name>
<sequence>MNRRLTNQTTAFSILLITLISQFTTEAKGQRFSIYENQQFQPYEKAIYQPGARFHTSIRNYRVDELKQVVNLDSVLYDGMRIRHDKQSFIRRLFKGHALQWETNAYTIHVNPLFNIEPGKESIEGKSTFVNTRGLYIDGTIGKNIAFYTDFVENQASFPKYIDDYIRLRNVIPGQGRAKRQNYDPKSQVLDFSQATGYVSMDAGQHFNFQLGHGKNFIGDGYRSMLLSDVAYSYPYLKLTTNFGNVKYQMMWSSMTHLEREGSGDTRYPVKYAVIHYLDWNVGKRLSLGLFEAVTWADMDTLGQKRGFDWHYANPFIFFRPVEYSVGSPDNVSLGLNTKWIVAKWLTLYGQLVLDEFKADEMFSGNKWWANKQGFQIGLKTFDLFGIRNLRWQAEFNQARPYLYSYYQPIQNYGHYNQELAHPMGANFREFNTVMNYRYHRWNLRVQAVSAMYGNDTQDINYGHNIFLPNKDRPYDYGHEIGQGIKTRLTVGDISLSFMVNPRNNFNVSAGYRVRRESTDTQELDTKFLWFGIRTSLKNLYYDF</sequence>
<gene>
    <name evidence="1" type="ORF">LX69_02242</name>
</gene>
<dbReference type="EMBL" id="QKZK01000017">
    <property type="protein sequence ID" value="PZX15154.1"/>
    <property type="molecule type" value="Genomic_DNA"/>
</dbReference>
<organism evidence="1 2">
    <name type="scientific">Breznakibacter xylanolyticus</name>
    <dbReference type="NCBI Taxonomy" id="990"/>
    <lineage>
        <taxon>Bacteria</taxon>
        <taxon>Pseudomonadati</taxon>
        <taxon>Bacteroidota</taxon>
        <taxon>Bacteroidia</taxon>
        <taxon>Marinilabiliales</taxon>
        <taxon>Marinilabiliaceae</taxon>
        <taxon>Breznakibacter</taxon>
    </lineage>
</organism>